<dbReference type="PANTHER" id="PTHR30471">
    <property type="entry name" value="DNA REPAIR PROTEIN RADC"/>
    <property type="match status" value="1"/>
</dbReference>
<keyword evidence="1" id="KW-0645">Protease</keyword>
<dbReference type="Pfam" id="PF04002">
    <property type="entry name" value="RadC"/>
    <property type="match status" value="1"/>
</dbReference>
<dbReference type="GO" id="GO:0008237">
    <property type="term" value="F:metallopeptidase activity"/>
    <property type="evidence" value="ECO:0007669"/>
    <property type="project" value="UniProtKB-KW"/>
</dbReference>
<evidence type="ECO:0000256" key="2">
    <source>
        <dbReference type="ARBA" id="ARBA00022723"/>
    </source>
</evidence>
<dbReference type="GO" id="GO:0046872">
    <property type="term" value="F:metal ion binding"/>
    <property type="evidence" value="ECO:0007669"/>
    <property type="project" value="UniProtKB-KW"/>
</dbReference>
<dbReference type="InterPro" id="IPR037518">
    <property type="entry name" value="MPN"/>
</dbReference>
<evidence type="ECO:0000256" key="3">
    <source>
        <dbReference type="ARBA" id="ARBA00022801"/>
    </source>
</evidence>
<keyword evidence="8" id="KW-1185">Reference proteome</keyword>
<dbReference type="KEGG" id="care:LT85_p041"/>
<organism evidence="7 8">
    <name type="scientific">Collimonas arenae</name>
    <dbReference type="NCBI Taxonomy" id="279058"/>
    <lineage>
        <taxon>Bacteria</taxon>
        <taxon>Pseudomonadati</taxon>
        <taxon>Pseudomonadota</taxon>
        <taxon>Betaproteobacteria</taxon>
        <taxon>Burkholderiales</taxon>
        <taxon>Oxalobacteraceae</taxon>
        <taxon>Collimonas</taxon>
    </lineage>
</organism>
<keyword evidence="3" id="KW-0378">Hydrolase</keyword>
<keyword evidence="4" id="KW-0862">Zinc</keyword>
<reference evidence="8" key="1">
    <citation type="journal article" date="2014" name="Soil Biol. Biochem.">
        <title>Structure and function of bacterial communities in ageing soils: Insights from the Mendocino ecological staircase.</title>
        <authorList>
            <person name="Uroz S."/>
            <person name="Tech J.J."/>
            <person name="Sawaya N.A."/>
            <person name="Frey-Klett P."/>
            <person name="Leveau J.H.J."/>
        </authorList>
    </citation>
    <scope>NUCLEOTIDE SEQUENCE [LARGE SCALE GENOMIC DNA]</scope>
    <source>
        <strain evidence="8">Cal35</strain>
        <plasmid evidence="8">unnamed</plasmid>
    </source>
</reference>
<proteinExistence type="predicted"/>
<dbReference type="Proteomes" id="UP000030302">
    <property type="component" value="Plasmid unnamed"/>
</dbReference>
<evidence type="ECO:0000259" key="6">
    <source>
        <dbReference type="PROSITE" id="PS50249"/>
    </source>
</evidence>
<evidence type="ECO:0000256" key="5">
    <source>
        <dbReference type="ARBA" id="ARBA00023049"/>
    </source>
</evidence>
<evidence type="ECO:0000256" key="1">
    <source>
        <dbReference type="ARBA" id="ARBA00022670"/>
    </source>
</evidence>
<dbReference type="PROSITE" id="PS50249">
    <property type="entry name" value="MPN"/>
    <property type="match status" value="1"/>
</dbReference>
<name>A0A0A1FKI1_9BURK</name>
<accession>A0A0A1FKI1</accession>
<sequence>MSLEDTIIQQALKLLESRLRTAVVKISSPEVVTQYLTHKLALEEREIFGVIWLDVNLGVVACEEMFFGTLTQAAVYPREVVKSALKHNAASAIIFHNHPSGSLEASRADKDLTAKLKQTLELIDVRLLDHFIVAGTKTMSFAQSGQL</sequence>
<dbReference type="GO" id="GO:0006508">
    <property type="term" value="P:proteolysis"/>
    <property type="evidence" value="ECO:0007669"/>
    <property type="project" value="UniProtKB-KW"/>
</dbReference>
<keyword evidence="7" id="KW-0614">Plasmid</keyword>
<dbReference type="Gene3D" id="3.40.140.10">
    <property type="entry name" value="Cytidine Deaminase, domain 2"/>
    <property type="match status" value="1"/>
</dbReference>
<dbReference type="CDD" id="cd08071">
    <property type="entry name" value="MPN_DUF2466"/>
    <property type="match status" value="1"/>
</dbReference>
<geneLocation type="plasmid" evidence="7 8">
    <name>unnamed</name>
</geneLocation>
<protein>
    <submittedName>
        <fullName evidence="7">DNA repair protein RadC</fullName>
    </submittedName>
</protein>
<evidence type="ECO:0000256" key="4">
    <source>
        <dbReference type="ARBA" id="ARBA00022833"/>
    </source>
</evidence>
<keyword evidence="5" id="KW-0482">Metalloprotease</keyword>
<dbReference type="PANTHER" id="PTHR30471:SF3">
    <property type="entry name" value="UPF0758 PROTEIN YEES-RELATED"/>
    <property type="match status" value="1"/>
</dbReference>
<dbReference type="RefSeq" id="WP_040126137.1">
    <property type="nucleotide sequence ID" value="NZ_CP009963.1"/>
</dbReference>
<feature type="domain" description="MPN" evidence="6">
    <location>
        <begin position="25"/>
        <end position="147"/>
    </location>
</feature>
<keyword evidence="2" id="KW-0479">Metal-binding</keyword>
<dbReference type="HOGENOM" id="CLU_073529_3_1_4"/>
<dbReference type="PROSITE" id="PS01302">
    <property type="entry name" value="UPF0758"/>
    <property type="match status" value="1"/>
</dbReference>
<dbReference type="InterPro" id="IPR001405">
    <property type="entry name" value="UPF0758"/>
</dbReference>
<evidence type="ECO:0000313" key="7">
    <source>
        <dbReference type="EMBL" id="AIY44220.1"/>
    </source>
</evidence>
<dbReference type="AlphaFoldDB" id="A0A0A1FKI1"/>
<dbReference type="OrthoDB" id="9804482at2"/>
<dbReference type="EMBL" id="CP009963">
    <property type="protein sequence ID" value="AIY44220.1"/>
    <property type="molecule type" value="Genomic_DNA"/>
</dbReference>
<dbReference type="InterPro" id="IPR025657">
    <property type="entry name" value="RadC_JAB"/>
</dbReference>
<dbReference type="InterPro" id="IPR020891">
    <property type="entry name" value="UPF0758_CS"/>
</dbReference>
<gene>
    <name evidence="7" type="ORF">LT85_p041</name>
</gene>
<evidence type="ECO:0000313" key="8">
    <source>
        <dbReference type="Proteomes" id="UP000030302"/>
    </source>
</evidence>